<dbReference type="CDD" id="cd01948">
    <property type="entry name" value="EAL"/>
    <property type="match status" value="1"/>
</dbReference>
<dbReference type="InterPro" id="IPR003018">
    <property type="entry name" value="GAF"/>
</dbReference>
<dbReference type="PROSITE" id="PS50883">
    <property type="entry name" value="EAL"/>
    <property type="match status" value="1"/>
</dbReference>
<dbReference type="InterPro" id="IPR001633">
    <property type="entry name" value="EAL_dom"/>
</dbReference>
<dbReference type="Pfam" id="PF13185">
    <property type="entry name" value="GAF_2"/>
    <property type="match status" value="1"/>
</dbReference>
<dbReference type="Gene3D" id="3.20.20.450">
    <property type="entry name" value="EAL domain"/>
    <property type="match status" value="1"/>
</dbReference>
<dbReference type="SUPFAM" id="SSF55781">
    <property type="entry name" value="GAF domain-like"/>
    <property type="match status" value="1"/>
</dbReference>
<dbReference type="AlphaFoldDB" id="A0A942E760"/>
<evidence type="ECO:0000313" key="4">
    <source>
        <dbReference type="Proteomes" id="UP000678281"/>
    </source>
</evidence>
<dbReference type="SMART" id="SM00052">
    <property type="entry name" value="EAL"/>
    <property type="match status" value="1"/>
</dbReference>
<proteinExistence type="predicted"/>
<feature type="domain" description="GGDEF" evidence="2">
    <location>
        <begin position="204"/>
        <end position="336"/>
    </location>
</feature>
<dbReference type="PANTHER" id="PTHR33121:SF70">
    <property type="entry name" value="SIGNALING PROTEIN YKOW"/>
    <property type="match status" value="1"/>
</dbReference>
<dbReference type="PROSITE" id="PS50887">
    <property type="entry name" value="GGDEF"/>
    <property type="match status" value="1"/>
</dbReference>
<dbReference type="CDD" id="cd01949">
    <property type="entry name" value="GGDEF"/>
    <property type="match status" value="1"/>
</dbReference>
<dbReference type="InterPro" id="IPR029787">
    <property type="entry name" value="Nucleotide_cyclase"/>
</dbReference>
<evidence type="ECO:0000259" key="2">
    <source>
        <dbReference type="PROSITE" id="PS50887"/>
    </source>
</evidence>
<dbReference type="NCBIfam" id="TIGR00254">
    <property type="entry name" value="GGDEF"/>
    <property type="match status" value="1"/>
</dbReference>
<dbReference type="Gene3D" id="3.30.450.40">
    <property type="match status" value="1"/>
</dbReference>
<dbReference type="PANTHER" id="PTHR33121">
    <property type="entry name" value="CYCLIC DI-GMP PHOSPHODIESTERASE PDEF"/>
    <property type="match status" value="1"/>
</dbReference>
<sequence>MVTDSALLLHLQTEVLEAVARGETIASIAELLCRRAEAMAPGAICSILAIDGAGRVQPLAAPSLPPEFSAALVDLPIGPQTGSCGTAAYTKQPVMVTDIDNDPLWADYRALAQPLGLRACWSSPICDKNGQTVATFAFYYRTCRGPNVVERDIVQTCLHLCALAIDHDKVRARSERLAYFDVLTGLPNRGHFDELLADAVSHKAPFGLLLIDIDHLKVVNDTVGHVVGDLMIRTLAERIAGAHSSLVACRLGGDEFAVLVPACGTETCLHDAATTIIEAAAGLIHADGQAIDPHITLGGALFGADGEDSGSLRQNADFALYHAKEIRRGGFVRFTPDLRTSMLERARMVRDVDLALSENRILAHYQPVVRLDTAEIVGVEALARMRMPDGRIASAGEFHAAFADPRIAWQLTGQIMNQVARDVRQWLDDGIDFQHVGINVTSGDFLRGDLEQRIVDTFGAARVPLHHIALEVNEAVFMGGIDQVPKTVSALRERGVLVALDDFGTGFASLTHLLSFPVDVIKIDKSFVDRIGSDAASSTIVGCIIEVARKLDMKIVAEGIEAADQVQALAELGCKLGQGFLFSRPCSAEDTTSLLTTFAQKRVPLRQASKLSA</sequence>
<dbReference type="InterPro" id="IPR050706">
    <property type="entry name" value="Cyclic-di-GMP_PDE-like"/>
</dbReference>
<dbReference type="InterPro" id="IPR029016">
    <property type="entry name" value="GAF-like_dom_sf"/>
</dbReference>
<dbReference type="InterPro" id="IPR035919">
    <property type="entry name" value="EAL_sf"/>
</dbReference>
<protein>
    <submittedName>
        <fullName evidence="3">EAL domain-containing protein</fullName>
    </submittedName>
</protein>
<dbReference type="EMBL" id="JAGXTP010000001">
    <property type="protein sequence ID" value="MBS3849493.1"/>
    <property type="molecule type" value="Genomic_DNA"/>
</dbReference>
<keyword evidence="4" id="KW-1185">Reference proteome</keyword>
<dbReference type="Proteomes" id="UP000678281">
    <property type="component" value="Unassembled WGS sequence"/>
</dbReference>
<dbReference type="Gene3D" id="3.30.70.270">
    <property type="match status" value="1"/>
</dbReference>
<dbReference type="SUPFAM" id="SSF141868">
    <property type="entry name" value="EAL domain-like"/>
    <property type="match status" value="1"/>
</dbReference>
<dbReference type="InterPro" id="IPR000160">
    <property type="entry name" value="GGDEF_dom"/>
</dbReference>
<comment type="caution">
    <text evidence="3">The sequence shown here is derived from an EMBL/GenBank/DDBJ whole genome shotgun (WGS) entry which is preliminary data.</text>
</comment>
<dbReference type="SUPFAM" id="SSF55073">
    <property type="entry name" value="Nucleotide cyclase"/>
    <property type="match status" value="1"/>
</dbReference>
<name>A0A942E760_9HYPH</name>
<dbReference type="GO" id="GO:0071111">
    <property type="term" value="F:cyclic-guanylate-specific phosphodiesterase activity"/>
    <property type="evidence" value="ECO:0007669"/>
    <property type="project" value="InterPro"/>
</dbReference>
<reference evidence="3" key="1">
    <citation type="submission" date="2021-04" db="EMBL/GenBank/DDBJ databases">
        <title>Devosia litorisediminis sp. nov., isolated from a sand dune.</title>
        <authorList>
            <person name="Park S."/>
            <person name="Yoon J.-H."/>
        </authorList>
    </citation>
    <scope>NUCLEOTIDE SEQUENCE</scope>
    <source>
        <strain evidence="3">BSSL-BM10</strain>
    </source>
</reference>
<feature type="domain" description="EAL" evidence="1">
    <location>
        <begin position="345"/>
        <end position="599"/>
    </location>
</feature>
<dbReference type="InterPro" id="IPR043128">
    <property type="entry name" value="Rev_trsase/Diguanyl_cyclase"/>
</dbReference>
<evidence type="ECO:0000313" key="3">
    <source>
        <dbReference type="EMBL" id="MBS3849493.1"/>
    </source>
</evidence>
<dbReference type="Pfam" id="PF00563">
    <property type="entry name" value="EAL"/>
    <property type="match status" value="1"/>
</dbReference>
<dbReference type="SMART" id="SM00065">
    <property type="entry name" value="GAF"/>
    <property type="match status" value="1"/>
</dbReference>
<dbReference type="Pfam" id="PF00990">
    <property type="entry name" value="GGDEF"/>
    <property type="match status" value="1"/>
</dbReference>
<accession>A0A942E760</accession>
<dbReference type="RefSeq" id="WP_212658960.1">
    <property type="nucleotide sequence ID" value="NZ_JAGXTP010000001.1"/>
</dbReference>
<dbReference type="SMART" id="SM00267">
    <property type="entry name" value="GGDEF"/>
    <property type="match status" value="1"/>
</dbReference>
<gene>
    <name evidence="3" type="ORF">KD146_12365</name>
</gene>
<organism evidence="3 4">
    <name type="scientific">Devosia litorisediminis</name>
    <dbReference type="NCBI Taxonomy" id="2829817"/>
    <lineage>
        <taxon>Bacteria</taxon>
        <taxon>Pseudomonadati</taxon>
        <taxon>Pseudomonadota</taxon>
        <taxon>Alphaproteobacteria</taxon>
        <taxon>Hyphomicrobiales</taxon>
        <taxon>Devosiaceae</taxon>
        <taxon>Devosia</taxon>
    </lineage>
</organism>
<evidence type="ECO:0000259" key="1">
    <source>
        <dbReference type="PROSITE" id="PS50883"/>
    </source>
</evidence>